<reference evidence="6" key="1">
    <citation type="journal article" date="2021" name="Proc. Natl. Acad. Sci. U.S.A.">
        <title>Three genomes in the algal genus Volvox reveal the fate of a haploid sex-determining region after a transition to homothallism.</title>
        <authorList>
            <person name="Yamamoto K."/>
            <person name="Hamaji T."/>
            <person name="Kawai-Toyooka H."/>
            <person name="Matsuzaki R."/>
            <person name="Takahashi F."/>
            <person name="Nishimura Y."/>
            <person name="Kawachi M."/>
            <person name="Noguchi H."/>
            <person name="Minakuchi Y."/>
            <person name="Umen J.G."/>
            <person name="Toyoda A."/>
            <person name="Nozaki H."/>
        </authorList>
    </citation>
    <scope>NUCLEOTIDE SEQUENCE</scope>
    <source>
        <strain evidence="6">NIES-3785</strain>
        <strain evidence="5">NIES-3786</strain>
    </source>
</reference>
<dbReference type="Pfam" id="PF25767">
    <property type="entry name" value="ARM_TBCD_2nd"/>
    <property type="match status" value="1"/>
</dbReference>
<keyword evidence="1" id="KW-0143">Chaperone</keyword>
<feature type="compositionally biased region" description="Acidic residues" evidence="2">
    <location>
        <begin position="343"/>
        <end position="357"/>
    </location>
</feature>
<dbReference type="InterPro" id="IPR016024">
    <property type="entry name" value="ARM-type_fold"/>
</dbReference>
<evidence type="ECO:0000313" key="6">
    <source>
        <dbReference type="EMBL" id="GIM10819.1"/>
    </source>
</evidence>
<evidence type="ECO:0000259" key="3">
    <source>
        <dbReference type="Pfam" id="PF12612"/>
    </source>
</evidence>
<proteinExistence type="predicted"/>
<sequence length="1366" mass="145583">MDTDNNEDDQNCVNEQSFFEEAVELDSLVKRVVQSDGSESLQVYSRYKAILYKYQEQSQLLDAYLESIVVPLASLLRRQAIHQQAQGLQRVLGTCRLLNVLVVVRGYKTVVRFFPHEAADLERVVDILGTVRTLQPRDNEEGIALWEAQTMLLLWLSILILIPFDLSTVDSAAVGEVHDKTSSYTPLVGRILALCKEYLHHPGGVREMAAVVLGRLLTRPDMAAAMGEFLEWCPDALAAVDPLRQPFLLPGIMQALCCAFKLGQRDRLLPFASRAWVLAHSLANHPTHGSDQNALARKLSVKLVTRIGLTFLKPRVAPWRYVRGGTSLDVTLATGADSGAGEGQEEGDDEDGDDEDGEVEIVEEVEEVVDRLLQSLRDKDTVVRWSAAKGVGRVTGCLPRELGNEVAEGVMELFGPTELDSAWHGGCLALAELARRGLLLPDRLPPLMPIIASALHYDVRRGPHSIGAHVRDAAAYVCWAFARAYDPQLLEGSVTLLASSLLTIACYDREVNCRRAAAAAFQEAVGRLGNFPHGISLLNVADYFSVGIVQQAYMKVGPQVAAIGPEYRQALATHLVQVKARHWEKALRELAARAAAALVPYHASYLSGPALDELLPACLNDQLEIRHGAVVMVAELLPALAAAAAATATTATATAATAATAAATATTAATAAAIAATEADAPSLSPTSSRGTGTTTTTTTSGINLSSSSSPTLTWPISPERQAAVAGLVPAIDKARLYRGKGGEVMREAVARLVEGCSTVVLEMSAAQHAKVLEALDENLRHPQQYIQKGAVAAVRSYAKAYLVNDPRAAAAFRTRYLDAYLTRLHDANVAVRRGYSLALGSLPAQLLRPVLEEAIDALVDGCVPEDDPNERDVDSRVNCIKALGQLLETMFTTGNGQSGSGALGPCHETAELLRDKILPCLHTSMEDYTTDNRGDVGSWVREAAMRVLATGVALLPICYCRKGCSSGGNSCSDGDDGSLTDYSPGLNELTEIAGRAVGALLRQSVERIGRVRECALRHLRYMLSDVRLMPYIPAATHVNAAVLAAADAAVTGGVAASLEALHCIVVRLLCEPAYTRPLLEGLVASIGGVDNSLVKVAAAALLEALTAAPPHGAAADADNNAMSCGSAQPPLLVAVAGHLLDIWSRYTKSTRLATPLLRIALLLVTKAPEVAEVRLPRPPPPQVAVMEQPPCTAAGSSVAAPSSRFVDHLVEAVRAETRGCADVARLVDAGSLLCHLVAYGGHCRTSALQGLMVLLISKYPKVRRNAAEQLYLQLLALDTSDPAPATSGTPLEQVAEAACDLLLSAPWDGEMDAAKAARDELAALVGVTVPKMKAPAAATGRMAVGTVQDENASYQTLLDDFARGY</sequence>
<dbReference type="OrthoDB" id="10253476at2759"/>
<evidence type="ECO:0000313" key="8">
    <source>
        <dbReference type="Proteomes" id="UP000747110"/>
    </source>
</evidence>
<accession>A0A8J4GNL4</accession>
<evidence type="ECO:0000256" key="2">
    <source>
        <dbReference type="SAM" id="MobiDB-lite"/>
    </source>
</evidence>
<dbReference type="InterPro" id="IPR058033">
    <property type="entry name" value="ARM_TBCD_2nd"/>
</dbReference>
<dbReference type="EMBL" id="BNCP01000030">
    <property type="protein sequence ID" value="GIL84780.1"/>
    <property type="molecule type" value="Genomic_DNA"/>
</dbReference>
<dbReference type="Pfam" id="PF12612">
    <property type="entry name" value="TFCD_C"/>
    <property type="match status" value="1"/>
</dbReference>
<dbReference type="PANTHER" id="PTHR12658:SF0">
    <property type="entry name" value="TUBULIN-SPECIFIC CHAPERONE D"/>
    <property type="match status" value="1"/>
</dbReference>
<feature type="domain" description="Tubulin-folding cofactor D ARM repeats" evidence="4">
    <location>
        <begin position="296"/>
        <end position="535"/>
    </location>
</feature>
<gene>
    <name evidence="5" type="ORF">Vretifemale_13225</name>
    <name evidence="6" type="ORF">Vretimale_14435</name>
</gene>
<dbReference type="Proteomes" id="UP000747110">
    <property type="component" value="Unassembled WGS sequence"/>
</dbReference>
<name>A0A8J4GNL4_9CHLO</name>
<feature type="domain" description="Tubulin-folding cofactor D C-terminal" evidence="3">
    <location>
        <begin position="996"/>
        <end position="1166"/>
    </location>
</feature>
<dbReference type="EMBL" id="BNCQ01000036">
    <property type="protein sequence ID" value="GIM10819.1"/>
    <property type="molecule type" value="Genomic_DNA"/>
</dbReference>
<dbReference type="GO" id="GO:0007021">
    <property type="term" value="P:tubulin complex assembly"/>
    <property type="evidence" value="ECO:0007669"/>
    <property type="project" value="InterPro"/>
</dbReference>
<evidence type="ECO:0000313" key="5">
    <source>
        <dbReference type="EMBL" id="GIL84780.1"/>
    </source>
</evidence>
<dbReference type="InterPro" id="IPR022577">
    <property type="entry name" value="TBCD_C"/>
</dbReference>
<organism evidence="6 7">
    <name type="scientific">Volvox reticuliferus</name>
    <dbReference type="NCBI Taxonomy" id="1737510"/>
    <lineage>
        <taxon>Eukaryota</taxon>
        <taxon>Viridiplantae</taxon>
        <taxon>Chlorophyta</taxon>
        <taxon>core chlorophytes</taxon>
        <taxon>Chlorophyceae</taxon>
        <taxon>CS clade</taxon>
        <taxon>Chlamydomonadales</taxon>
        <taxon>Volvocaceae</taxon>
        <taxon>Volvox</taxon>
    </lineage>
</organism>
<evidence type="ECO:0000313" key="7">
    <source>
        <dbReference type="Proteomes" id="UP000722791"/>
    </source>
</evidence>
<evidence type="ECO:0008006" key="9">
    <source>
        <dbReference type="Google" id="ProtNLM"/>
    </source>
</evidence>
<dbReference type="GO" id="GO:0007023">
    <property type="term" value="P:post-chaperonin tubulin folding pathway"/>
    <property type="evidence" value="ECO:0007669"/>
    <property type="project" value="InterPro"/>
</dbReference>
<feature type="region of interest" description="Disordered" evidence="2">
    <location>
        <begin position="332"/>
        <end position="357"/>
    </location>
</feature>
<dbReference type="PANTHER" id="PTHR12658">
    <property type="entry name" value="BETA-TUBULIN COFACTOR D"/>
    <property type="match status" value="1"/>
</dbReference>
<protein>
    <recommendedName>
        <fullName evidence="9">Tubulin-specific chaperone D</fullName>
    </recommendedName>
</protein>
<dbReference type="GO" id="GO:0000226">
    <property type="term" value="P:microtubule cytoskeleton organization"/>
    <property type="evidence" value="ECO:0007669"/>
    <property type="project" value="TreeGrafter"/>
</dbReference>
<dbReference type="InterPro" id="IPR033162">
    <property type="entry name" value="TBCD"/>
</dbReference>
<keyword evidence="8" id="KW-1185">Reference proteome</keyword>
<dbReference type="SUPFAM" id="SSF48371">
    <property type="entry name" value="ARM repeat"/>
    <property type="match status" value="1"/>
</dbReference>
<dbReference type="Gene3D" id="1.25.10.10">
    <property type="entry name" value="Leucine-rich Repeat Variant"/>
    <property type="match status" value="2"/>
</dbReference>
<dbReference type="GO" id="GO:0048487">
    <property type="term" value="F:beta-tubulin binding"/>
    <property type="evidence" value="ECO:0007669"/>
    <property type="project" value="InterPro"/>
</dbReference>
<dbReference type="InterPro" id="IPR011989">
    <property type="entry name" value="ARM-like"/>
</dbReference>
<dbReference type="GO" id="GO:0005096">
    <property type="term" value="F:GTPase activator activity"/>
    <property type="evidence" value="ECO:0007669"/>
    <property type="project" value="InterPro"/>
</dbReference>
<dbReference type="Proteomes" id="UP000722791">
    <property type="component" value="Unassembled WGS sequence"/>
</dbReference>
<evidence type="ECO:0000256" key="1">
    <source>
        <dbReference type="ARBA" id="ARBA00023186"/>
    </source>
</evidence>
<comment type="caution">
    <text evidence="6">The sequence shown here is derived from an EMBL/GenBank/DDBJ whole genome shotgun (WGS) entry which is preliminary data.</text>
</comment>
<feature type="region of interest" description="Disordered" evidence="2">
    <location>
        <begin position="679"/>
        <end position="714"/>
    </location>
</feature>
<evidence type="ECO:0000259" key="4">
    <source>
        <dbReference type="Pfam" id="PF25767"/>
    </source>
</evidence>
<dbReference type="Pfam" id="PF23579">
    <property type="entry name" value="ARM_TBCD"/>
    <property type="match status" value="1"/>
</dbReference>